<dbReference type="Proteomes" id="UP000006038">
    <property type="component" value="Chromosome 8"/>
</dbReference>
<protein>
    <submittedName>
        <fullName evidence="2">Uncharacterized protein</fullName>
    </submittedName>
</protein>
<dbReference type="Gramene" id="OB08G13120.1">
    <property type="protein sequence ID" value="OB08G13120.1"/>
    <property type="gene ID" value="OB08G13120"/>
</dbReference>
<keyword evidence="3" id="KW-1185">Reference proteome</keyword>
<name>J3MQD3_ORYBR</name>
<dbReference type="AlphaFoldDB" id="J3MQD3"/>
<keyword evidence="1" id="KW-0472">Membrane</keyword>
<accession>J3MQD3</accession>
<sequence length="97" mass="10809">MTQTVFSILQIFVSLVIVVNTKLHFVFQSQGHKYLKNWEAGNTKLGSKEEPLALRLVLAHRLLPLPLQFHPLLLVAAATDAAALVILLLLSLRRRSG</sequence>
<feature type="transmembrane region" description="Helical" evidence="1">
    <location>
        <begin position="72"/>
        <end position="92"/>
    </location>
</feature>
<evidence type="ECO:0000313" key="3">
    <source>
        <dbReference type="Proteomes" id="UP000006038"/>
    </source>
</evidence>
<keyword evidence="1" id="KW-1133">Transmembrane helix</keyword>
<reference evidence="2" key="2">
    <citation type="submission" date="2013-04" db="UniProtKB">
        <authorList>
            <consortium name="EnsemblPlants"/>
        </authorList>
    </citation>
    <scope>IDENTIFICATION</scope>
</reference>
<organism evidence="2">
    <name type="scientific">Oryza brachyantha</name>
    <name type="common">malo sina</name>
    <dbReference type="NCBI Taxonomy" id="4533"/>
    <lineage>
        <taxon>Eukaryota</taxon>
        <taxon>Viridiplantae</taxon>
        <taxon>Streptophyta</taxon>
        <taxon>Embryophyta</taxon>
        <taxon>Tracheophyta</taxon>
        <taxon>Spermatophyta</taxon>
        <taxon>Magnoliopsida</taxon>
        <taxon>Liliopsida</taxon>
        <taxon>Poales</taxon>
        <taxon>Poaceae</taxon>
        <taxon>BOP clade</taxon>
        <taxon>Oryzoideae</taxon>
        <taxon>Oryzeae</taxon>
        <taxon>Oryzinae</taxon>
        <taxon>Oryza</taxon>
    </lineage>
</organism>
<dbReference type="HOGENOM" id="CLU_2352773_0_0_1"/>
<evidence type="ECO:0000313" key="2">
    <source>
        <dbReference type="EnsemblPlants" id="OB08G13120.1"/>
    </source>
</evidence>
<proteinExistence type="predicted"/>
<keyword evidence="1" id="KW-0812">Transmembrane</keyword>
<evidence type="ECO:0000256" key="1">
    <source>
        <dbReference type="SAM" id="Phobius"/>
    </source>
</evidence>
<feature type="transmembrane region" description="Helical" evidence="1">
    <location>
        <begin position="7"/>
        <end position="27"/>
    </location>
</feature>
<reference evidence="2" key="1">
    <citation type="journal article" date="2013" name="Nat. Commun.">
        <title>Whole-genome sequencing of Oryza brachyantha reveals mechanisms underlying Oryza genome evolution.</title>
        <authorList>
            <person name="Chen J."/>
            <person name="Huang Q."/>
            <person name="Gao D."/>
            <person name="Wang J."/>
            <person name="Lang Y."/>
            <person name="Liu T."/>
            <person name="Li B."/>
            <person name="Bai Z."/>
            <person name="Luis Goicoechea J."/>
            <person name="Liang C."/>
            <person name="Chen C."/>
            <person name="Zhang W."/>
            <person name="Sun S."/>
            <person name="Liao Y."/>
            <person name="Zhang X."/>
            <person name="Yang L."/>
            <person name="Song C."/>
            <person name="Wang M."/>
            <person name="Shi J."/>
            <person name="Liu G."/>
            <person name="Liu J."/>
            <person name="Zhou H."/>
            <person name="Zhou W."/>
            <person name="Yu Q."/>
            <person name="An N."/>
            <person name="Chen Y."/>
            <person name="Cai Q."/>
            <person name="Wang B."/>
            <person name="Liu B."/>
            <person name="Min J."/>
            <person name="Huang Y."/>
            <person name="Wu H."/>
            <person name="Li Z."/>
            <person name="Zhang Y."/>
            <person name="Yin Y."/>
            <person name="Song W."/>
            <person name="Jiang J."/>
            <person name="Jackson S.A."/>
            <person name="Wing R.A."/>
            <person name="Wang J."/>
            <person name="Chen M."/>
        </authorList>
    </citation>
    <scope>NUCLEOTIDE SEQUENCE [LARGE SCALE GENOMIC DNA]</scope>
    <source>
        <strain evidence="2">cv. IRGC 101232</strain>
    </source>
</reference>
<dbReference type="EnsemblPlants" id="OB08G13120.1">
    <property type="protein sequence ID" value="OB08G13120.1"/>
    <property type="gene ID" value="OB08G13120"/>
</dbReference>